<dbReference type="EMBL" id="AP017928">
    <property type="protein sequence ID" value="BBA36631.1"/>
    <property type="molecule type" value="Genomic_DNA"/>
</dbReference>
<reference evidence="1 2" key="1">
    <citation type="submission" date="2016-12" db="EMBL/GenBank/DDBJ databases">
        <title>Genome sequencing of Methylocaldum marinum.</title>
        <authorList>
            <person name="Takeuchi M."/>
            <person name="Kamagata Y."/>
            <person name="Hiraoka S."/>
            <person name="Oshima K."/>
            <person name="Hattori M."/>
            <person name="Iwasaki W."/>
        </authorList>
    </citation>
    <scope>NUCLEOTIDE SEQUENCE [LARGE SCALE GENOMIC DNA]</scope>
    <source>
        <strain evidence="1 2">S8</strain>
    </source>
</reference>
<accession>A0A250L070</accession>
<dbReference type="AlphaFoldDB" id="A0A250L070"/>
<dbReference type="KEGG" id="mmai:sS8_4702"/>
<sequence length="422" mass="47528">MTYIRCLARYFLIPVLLTLLVLIALTIETKPLVPQSQDPSHQYLARTRQLLSTSFQFTQTDNPERLIILTGSDLTSAANFAFLQKKLEGHAICTIQKKRLKLAATVRLPVDSIPLFLNFRIIADDSVPQAVIKQVKLGKLAMPRVVVKWLLRSFLNFTPLFRYSQIGDQLVRTIRIVNGQLQVAINWNRDALSEAKGLITDLTDKERLLIYNDKLAEIINQSRLKRFIRLGPLIQQLFDLAKSRSESNGDPVAENRALILVLSSYVNGKNIGQWLPTNRQPAIPPRREVLLNRRTDTAQHFMASAALAMSGHSTLAKMIGLAKEMNDTHSGSGFSFIDLAADHAGTLFGKTAVHSEDKARKVQNLLSQSADESLYMPDITDLPENLSPVDFARRFQNIQSLEFNALKQKIEERIRACTLYVP</sequence>
<keyword evidence="2" id="KW-1185">Reference proteome</keyword>
<protein>
    <submittedName>
        <fullName evidence="1">Uncharacterized protein</fullName>
    </submittedName>
</protein>
<proteinExistence type="predicted"/>
<dbReference type="RefSeq" id="WP_119631773.1">
    <property type="nucleotide sequence ID" value="NZ_AP017928.1"/>
</dbReference>
<gene>
    <name evidence="1" type="ORF">sS8_4702</name>
</gene>
<evidence type="ECO:0000313" key="1">
    <source>
        <dbReference type="EMBL" id="BBA36631.1"/>
    </source>
</evidence>
<dbReference type="OrthoDB" id="9997at2"/>
<evidence type="ECO:0000313" key="2">
    <source>
        <dbReference type="Proteomes" id="UP000266313"/>
    </source>
</evidence>
<dbReference type="Proteomes" id="UP000266313">
    <property type="component" value="Chromosome"/>
</dbReference>
<organism evidence="1 2">
    <name type="scientific">Methylocaldum marinum</name>
    <dbReference type="NCBI Taxonomy" id="1432792"/>
    <lineage>
        <taxon>Bacteria</taxon>
        <taxon>Pseudomonadati</taxon>
        <taxon>Pseudomonadota</taxon>
        <taxon>Gammaproteobacteria</taxon>
        <taxon>Methylococcales</taxon>
        <taxon>Methylococcaceae</taxon>
        <taxon>Methylocaldum</taxon>
    </lineage>
</organism>
<name>A0A250L070_9GAMM</name>